<dbReference type="NCBIfam" id="TIGR01730">
    <property type="entry name" value="RND_mfp"/>
    <property type="match status" value="1"/>
</dbReference>
<comment type="subcellular location">
    <subcellularLocation>
        <location evidence="1">Cell envelope</location>
    </subcellularLocation>
</comment>
<reference evidence="10 11" key="1">
    <citation type="submission" date="2019-09" db="EMBL/GenBank/DDBJ databases">
        <title>Arenimonas chukotkensis sp. nov., a bacterium isolated from Chukotka hot spring, Arctic region, Russia.</title>
        <authorList>
            <person name="Zayulina K.S."/>
            <person name="Prokofeva M.I."/>
            <person name="Elcheninov A.G."/>
            <person name="Novikov A."/>
            <person name="Kochetkova T.V."/>
            <person name="Kublanov I.V."/>
        </authorList>
    </citation>
    <scope>NUCLEOTIDE SEQUENCE [LARGE SCALE GENOMIC DNA]</scope>
    <source>
        <strain evidence="10 11">3729k</strain>
    </source>
</reference>
<dbReference type="PANTHER" id="PTHR30469">
    <property type="entry name" value="MULTIDRUG RESISTANCE PROTEIN MDTA"/>
    <property type="match status" value="1"/>
</dbReference>
<evidence type="ECO:0000256" key="4">
    <source>
        <dbReference type="SAM" id="Coils"/>
    </source>
</evidence>
<accession>A0A5B2ZAN1</accession>
<keyword evidence="11" id="KW-1185">Reference proteome</keyword>
<evidence type="ECO:0000256" key="1">
    <source>
        <dbReference type="ARBA" id="ARBA00004196"/>
    </source>
</evidence>
<feature type="domain" description="Multidrug resistance protein MdtA-like alpha-helical hairpin" evidence="6">
    <location>
        <begin position="100"/>
        <end position="158"/>
    </location>
</feature>
<evidence type="ECO:0000313" key="10">
    <source>
        <dbReference type="EMBL" id="KAA2284370.1"/>
    </source>
</evidence>
<dbReference type="PROSITE" id="PS51257">
    <property type="entry name" value="PROKAR_LIPOPROTEIN"/>
    <property type="match status" value="1"/>
</dbReference>
<protein>
    <submittedName>
        <fullName evidence="10">Efflux RND transporter periplasmic adaptor subunit</fullName>
    </submittedName>
</protein>
<keyword evidence="5" id="KW-0732">Signal</keyword>
<dbReference type="InterPro" id="IPR058792">
    <property type="entry name" value="Beta-barrel_RND_2"/>
</dbReference>
<dbReference type="GO" id="GO:0015562">
    <property type="term" value="F:efflux transmembrane transporter activity"/>
    <property type="evidence" value="ECO:0007669"/>
    <property type="project" value="TreeGrafter"/>
</dbReference>
<feature type="domain" description="Multidrug resistance protein MdtA-like barrel-sandwich hybrid" evidence="7">
    <location>
        <begin position="65"/>
        <end position="196"/>
    </location>
</feature>
<dbReference type="RefSeq" id="WP_149861061.1">
    <property type="nucleotide sequence ID" value="NZ_VUOD01000007.1"/>
</dbReference>
<dbReference type="AlphaFoldDB" id="A0A5B2ZAN1"/>
<dbReference type="SUPFAM" id="SSF111369">
    <property type="entry name" value="HlyD-like secretion proteins"/>
    <property type="match status" value="1"/>
</dbReference>
<name>A0A5B2ZAN1_9GAMM</name>
<dbReference type="Pfam" id="PF25954">
    <property type="entry name" value="Beta-barrel_RND_2"/>
    <property type="match status" value="1"/>
</dbReference>
<comment type="similarity">
    <text evidence="2">Belongs to the membrane fusion protein (MFP) (TC 8.A.1) family.</text>
</comment>
<sequence length="373" mass="39405">MRAKTLVIRLFLLSGMLALTAACSGNGDHDASVRPALVVEVRPGGAGVASFAGEVRARHEPELSFRIGGKLAKRHAEVGDRVRAGQALAELDAADVALQLEAARAALASAEADLALANAELERHRRLYERQLVSQSLLETRQAQFDAAQARVRQARAQAAVSGNQAEYAVLRAPADGVITRRLAEAGQVVAAGQPVYVLAEDGEREVAISLPEQVAADFAPGRELLVELWSLPGKRFPGLLREVSPAADPQARTFAARVSFEPGDAPVELGQSARVYASGNGRQTLSVPLSALHRLDERPAVWVVDKASGAVSLRPVEIGAYGEEAVPVLAGLQAGDWVVAAGVHLLREGQRVMPVDRQNRPLMAPAVAAAAD</sequence>
<reference evidence="10 11" key="2">
    <citation type="submission" date="2019-09" db="EMBL/GenBank/DDBJ databases">
        <authorList>
            <person name="Mazur A."/>
        </authorList>
    </citation>
    <scope>NUCLEOTIDE SEQUENCE [LARGE SCALE GENOMIC DNA]</scope>
    <source>
        <strain evidence="10 11">3729k</strain>
    </source>
</reference>
<feature type="domain" description="CusB-like beta-barrel" evidence="8">
    <location>
        <begin position="208"/>
        <end position="276"/>
    </location>
</feature>
<dbReference type="Gene3D" id="2.40.50.100">
    <property type="match status" value="1"/>
</dbReference>
<dbReference type="Pfam" id="PF25967">
    <property type="entry name" value="RND-MFP_C"/>
    <property type="match status" value="1"/>
</dbReference>
<evidence type="ECO:0000256" key="3">
    <source>
        <dbReference type="ARBA" id="ARBA00022448"/>
    </source>
</evidence>
<dbReference type="Gene3D" id="2.40.420.20">
    <property type="match status" value="1"/>
</dbReference>
<dbReference type="InterPro" id="IPR058625">
    <property type="entry name" value="MdtA-like_BSH"/>
</dbReference>
<evidence type="ECO:0000259" key="8">
    <source>
        <dbReference type="Pfam" id="PF25954"/>
    </source>
</evidence>
<dbReference type="Proteomes" id="UP000322165">
    <property type="component" value="Unassembled WGS sequence"/>
</dbReference>
<dbReference type="Pfam" id="PF25917">
    <property type="entry name" value="BSH_RND"/>
    <property type="match status" value="1"/>
</dbReference>
<evidence type="ECO:0000259" key="6">
    <source>
        <dbReference type="Pfam" id="PF25876"/>
    </source>
</evidence>
<feature type="signal peptide" evidence="5">
    <location>
        <begin position="1"/>
        <end position="21"/>
    </location>
</feature>
<keyword evidence="3" id="KW-0813">Transport</keyword>
<dbReference type="EMBL" id="VUOD01000007">
    <property type="protein sequence ID" value="KAA2284370.1"/>
    <property type="molecule type" value="Genomic_DNA"/>
</dbReference>
<dbReference type="Gene3D" id="2.40.30.170">
    <property type="match status" value="1"/>
</dbReference>
<dbReference type="InterPro" id="IPR058627">
    <property type="entry name" value="MdtA-like_C"/>
</dbReference>
<feature type="domain" description="Multidrug resistance protein MdtA-like C-terminal permuted SH3" evidence="9">
    <location>
        <begin position="286"/>
        <end position="343"/>
    </location>
</feature>
<proteinExistence type="inferred from homology"/>
<dbReference type="InterPro" id="IPR058624">
    <property type="entry name" value="MdtA-like_HH"/>
</dbReference>
<dbReference type="PANTHER" id="PTHR30469:SF15">
    <property type="entry name" value="HLYD FAMILY OF SECRETION PROTEINS"/>
    <property type="match status" value="1"/>
</dbReference>
<organism evidence="10 11">
    <name type="scientific">Arenimonas fontis</name>
    <dbReference type="NCBI Taxonomy" id="2608255"/>
    <lineage>
        <taxon>Bacteria</taxon>
        <taxon>Pseudomonadati</taxon>
        <taxon>Pseudomonadota</taxon>
        <taxon>Gammaproteobacteria</taxon>
        <taxon>Lysobacterales</taxon>
        <taxon>Lysobacteraceae</taxon>
        <taxon>Arenimonas</taxon>
    </lineage>
</organism>
<feature type="coiled-coil region" evidence="4">
    <location>
        <begin position="93"/>
        <end position="158"/>
    </location>
</feature>
<dbReference type="GO" id="GO:1990281">
    <property type="term" value="C:efflux pump complex"/>
    <property type="evidence" value="ECO:0007669"/>
    <property type="project" value="TreeGrafter"/>
</dbReference>
<feature type="chain" id="PRO_5023023117" evidence="5">
    <location>
        <begin position="22"/>
        <end position="373"/>
    </location>
</feature>
<keyword evidence="4" id="KW-0175">Coiled coil</keyword>
<evidence type="ECO:0000256" key="2">
    <source>
        <dbReference type="ARBA" id="ARBA00009477"/>
    </source>
</evidence>
<dbReference type="InterPro" id="IPR006143">
    <property type="entry name" value="RND_pump_MFP"/>
</dbReference>
<evidence type="ECO:0000259" key="7">
    <source>
        <dbReference type="Pfam" id="PF25917"/>
    </source>
</evidence>
<evidence type="ECO:0000259" key="9">
    <source>
        <dbReference type="Pfam" id="PF25967"/>
    </source>
</evidence>
<dbReference type="Pfam" id="PF25876">
    <property type="entry name" value="HH_MFP_RND"/>
    <property type="match status" value="1"/>
</dbReference>
<gene>
    <name evidence="10" type="ORF">F0415_09915</name>
</gene>
<evidence type="ECO:0000313" key="11">
    <source>
        <dbReference type="Proteomes" id="UP000322165"/>
    </source>
</evidence>
<evidence type="ECO:0000256" key="5">
    <source>
        <dbReference type="SAM" id="SignalP"/>
    </source>
</evidence>
<dbReference type="Gene3D" id="1.10.287.470">
    <property type="entry name" value="Helix hairpin bin"/>
    <property type="match status" value="1"/>
</dbReference>
<comment type="caution">
    <text evidence="10">The sequence shown here is derived from an EMBL/GenBank/DDBJ whole genome shotgun (WGS) entry which is preliminary data.</text>
</comment>